<keyword evidence="2" id="KW-0694">RNA-binding</keyword>
<proteinExistence type="inferred from homology"/>
<dbReference type="Gene3D" id="3.30.70.1900">
    <property type="match status" value="1"/>
</dbReference>
<dbReference type="AlphaFoldDB" id="A0A4R7KBC6"/>
<reference evidence="8 9" key="1">
    <citation type="submission" date="2019-03" db="EMBL/GenBank/DDBJ databases">
        <title>Genomic Encyclopedia of Type Strains, Phase IV (KMG-IV): sequencing the most valuable type-strain genomes for metagenomic binning, comparative biology and taxonomic classification.</title>
        <authorList>
            <person name="Goeker M."/>
        </authorList>
    </citation>
    <scope>NUCLEOTIDE SEQUENCE [LARGE SCALE GENOMIC DNA]</scope>
    <source>
        <strain evidence="8 9">DSM 24455</strain>
    </source>
</reference>
<keyword evidence="9" id="KW-1185">Reference proteome</keyword>
<comment type="caution">
    <text evidence="8">The sequence shown here is derived from an EMBL/GenBank/DDBJ whole genome shotgun (WGS) entry which is preliminary data.</text>
</comment>
<dbReference type="InterPro" id="IPR045747">
    <property type="entry name" value="CRISPR-assoc_prot_Cas6_N_sf"/>
</dbReference>
<protein>
    <recommendedName>
        <fullName evidence="4">CRISPR-associated endoribonuclease</fullName>
    </recommendedName>
</protein>
<dbReference type="OrthoDB" id="9797488at2"/>
<dbReference type="PANTHER" id="PTHR36984:SF1">
    <property type="entry name" value="CRISPR-ASSOCIATED ENDORIBONUCLEASE CAS6 1"/>
    <property type="match status" value="1"/>
</dbReference>
<comment type="similarity">
    <text evidence="1 4">Belongs to the CRISPR-associated protein Cas6/Cse3/CasE family.</text>
</comment>
<dbReference type="PANTHER" id="PTHR36984">
    <property type="entry name" value="CRISPR-ASSOCIATED ENDORIBONUCLEASE CAS6 1"/>
    <property type="match status" value="1"/>
</dbReference>
<dbReference type="PIRSF" id="PIRSF005054">
    <property type="entry name" value="PF1131"/>
    <property type="match status" value="1"/>
</dbReference>
<organism evidence="8 9">
    <name type="scientific">Fonticella tunisiensis</name>
    <dbReference type="NCBI Taxonomy" id="1096341"/>
    <lineage>
        <taxon>Bacteria</taxon>
        <taxon>Bacillati</taxon>
        <taxon>Bacillota</taxon>
        <taxon>Clostridia</taxon>
        <taxon>Eubacteriales</taxon>
        <taxon>Clostridiaceae</taxon>
        <taxon>Fonticella</taxon>
    </lineage>
</organism>
<evidence type="ECO:0000256" key="2">
    <source>
        <dbReference type="ARBA" id="ARBA00022884"/>
    </source>
</evidence>
<feature type="active site" description="Proton donor" evidence="6">
    <location>
        <position position="40"/>
    </location>
</feature>
<dbReference type="InterPro" id="IPR049435">
    <property type="entry name" value="Cas_Cas6_C"/>
</dbReference>
<dbReference type="CDD" id="cd21140">
    <property type="entry name" value="Cas6_I-like"/>
    <property type="match status" value="1"/>
</dbReference>
<sequence length="241" mass="28640">MRVELNLKFDELDLPIHYNHILQAVIYKWINDENYSRFLHDKGYEYNKRRYKLFTFSRLEGKYKLDIQNKRIKYFEGAKLLISSLDDEFLKYVVENYIEKGSINIFGKEIEIERICYIFPELDNVKFISKSPITVYSTFERDGKKKTYYYNPMEEDFEELVRRNLIYKYKSFYGKDPDDIKFSIKPVKNTLKESIVLYKNTVIKGWNGEFVIEGSKELLKVAYGAGIGSKNSQGFGCIEVL</sequence>
<dbReference type="GO" id="GO:0016788">
    <property type="term" value="F:hydrolase activity, acting on ester bonds"/>
    <property type="evidence" value="ECO:0007669"/>
    <property type="project" value="InterPro"/>
</dbReference>
<evidence type="ECO:0000313" key="8">
    <source>
        <dbReference type="EMBL" id="TDT51937.1"/>
    </source>
</evidence>
<evidence type="ECO:0000256" key="1">
    <source>
        <dbReference type="ARBA" id="ARBA00005937"/>
    </source>
</evidence>
<dbReference type="EMBL" id="SOAZ01000016">
    <property type="protein sequence ID" value="TDT51937.1"/>
    <property type="molecule type" value="Genomic_DNA"/>
</dbReference>
<gene>
    <name evidence="8" type="ORF">EDD71_11620</name>
</gene>
<accession>A0A4R7KBC6</accession>
<evidence type="ECO:0000256" key="4">
    <source>
        <dbReference type="PIRNR" id="PIRNR005054"/>
    </source>
</evidence>
<dbReference type="GO" id="GO:0051607">
    <property type="term" value="P:defense response to virus"/>
    <property type="evidence" value="ECO:0007669"/>
    <property type="project" value="UniProtKB-KW"/>
</dbReference>
<evidence type="ECO:0000313" key="9">
    <source>
        <dbReference type="Proteomes" id="UP000295325"/>
    </source>
</evidence>
<dbReference type="NCBIfam" id="TIGR01877">
    <property type="entry name" value="cas_cas6"/>
    <property type="match status" value="1"/>
</dbReference>
<feature type="active site" description="Proton acceptor" evidence="6">
    <location>
        <position position="27"/>
    </location>
</feature>
<dbReference type="Pfam" id="PF21350">
    <property type="entry name" value="Cas6_I-A"/>
    <property type="match status" value="1"/>
</dbReference>
<evidence type="ECO:0000259" key="7">
    <source>
        <dbReference type="Pfam" id="PF01881"/>
    </source>
</evidence>
<dbReference type="Gene3D" id="3.30.70.1890">
    <property type="match status" value="1"/>
</dbReference>
<name>A0A4R7KBC6_9CLOT</name>
<feature type="site" description="Transition state stabilizer" evidence="5">
    <location>
        <position position="52"/>
    </location>
</feature>
<evidence type="ECO:0000256" key="6">
    <source>
        <dbReference type="PIRSR" id="PIRSR005054-50"/>
    </source>
</evidence>
<evidence type="ECO:0000256" key="3">
    <source>
        <dbReference type="ARBA" id="ARBA00023118"/>
    </source>
</evidence>
<feature type="domain" description="CRISPR associated protein Cas6 C-terminal" evidence="7">
    <location>
        <begin position="124"/>
        <end position="240"/>
    </location>
</feature>
<dbReference type="GO" id="GO:0003723">
    <property type="term" value="F:RNA binding"/>
    <property type="evidence" value="ECO:0007669"/>
    <property type="project" value="UniProtKB-KW"/>
</dbReference>
<comment type="function">
    <text evidence="4">CRISPR (clustered regularly interspaced short palindromic repeat), is an adaptive immune system that provides protection against mobile genetic elements (viruses, transposable elements and conjugative plasmids). CRISPR clusters contain sequences complementary to antecedent mobile elements and target invading nucleic acids. CRISPR clusters are transcribed and processed into CRISPR RNA (crRNA).</text>
</comment>
<dbReference type="InterPro" id="IPR010156">
    <property type="entry name" value="CRISPR-assoc_prot_Cas6"/>
</dbReference>
<dbReference type="Pfam" id="PF01881">
    <property type="entry name" value="Cas_Cas6_C"/>
    <property type="match status" value="1"/>
</dbReference>
<dbReference type="RefSeq" id="WP_133628566.1">
    <property type="nucleotide sequence ID" value="NZ_SOAZ01000016.1"/>
</dbReference>
<dbReference type="Proteomes" id="UP000295325">
    <property type="component" value="Unassembled WGS sequence"/>
</dbReference>
<evidence type="ECO:0000256" key="5">
    <source>
        <dbReference type="PIRSR" id="PIRSR005054-1"/>
    </source>
</evidence>
<keyword evidence="3" id="KW-0051">Antiviral defense</keyword>